<accession>A0AAN6LTI5</accession>
<protein>
    <recommendedName>
        <fullName evidence="4">Wax synthase domain-containing protein</fullName>
    </recommendedName>
</protein>
<keyword evidence="1" id="KW-1133">Transmembrane helix</keyword>
<name>A0AAN6LTI5_9PLEO</name>
<dbReference type="EMBL" id="WVTA01000013">
    <property type="protein sequence ID" value="KAK3202813.1"/>
    <property type="molecule type" value="Genomic_DNA"/>
</dbReference>
<dbReference type="Proteomes" id="UP001280581">
    <property type="component" value="Unassembled WGS sequence"/>
</dbReference>
<keyword evidence="3" id="KW-1185">Reference proteome</keyword>
<evidence type="ECO:0000313" key="3">
    <source>
        <dbReference type="Proteomes" id="UP001280581"/>
    </source>
</evidence>
<gene>
    <name evidence="2" type="ORF">GRF29_154g802908</name>
</gene>
<feature type="transmembrane region" description="Helical" evidence="1">
    <location>
        <begin position="252"/>
        <end position="271"/>
    </location>
</feature>
<comment type="caution">
    <text evidence="2">The sequence shown here is derived from an EMBL/GenBank/DDBJ whole genome shotgun (WGS) entry which is preliminary data.</text>
</comment>
<keyword evidence="1" id="KW-0812">Transmembrane</keyword>
<reference evidence="2 3" key="1">
    <citation type="submission" date="2021-02" db="EMBL/GenBank/DDBJ databases">
        <title>Genome assembly of Pseudopithomyces chartarum.</title>
        <authorList>
            <person name="Jauregui R."/>
            <person name="Singh J."/>
            <person name="Voisey C."/>
        </authorList>
    </citation>
    <scope>NUCLEOTIDE SEQUENCE [LARGE SCALE GENOMIC DNA]</scope>
    <source>
        <strain evidence="2 3">AGR01</strain>
    </source>
</reference>
<feature type="transmembrane region" description="Helical" evidence="1">
    <location>
        <begin position="20"/>
        <end position="38"/>
    </location>
</feature>
<evidence type="ECO:0008006" key="4">
    <source>
        <dbReference type="Google" id="ProtNLM"/>
    </source>
</evidence>
<organism evidence="2 3">
    <name type="scientific">Pseudopithomyces chartarum</name>
    <dbReference type="NCBI Taxonomy" id="1892770"/>
    <lineage>
        <taxon>Eukaryota</taxon>
        <taxon>Fungi</taxon>
        <taxon>Dikarya</taxon>
        <taxon>Ascomycota</taxon>
        <taxon>Pezizomycotina</taxon>
        <taxon>Dothideomycetes</taxon>
        <taxon>Pleosporomycetidae</taxon>
        <taxon>Pleosporales</taxon>
        <taxon>Massarineae</taxon>
        <taxon>Didymosphaeriaceae</taxon>
        <taxon>Pseudopithomyces</taxon>
    </lineage>
</organism>
<feature type="transmembrane region" description="Helical" evidence="1">
    <location>
        <begin position="175"/>
        <end position="195"/>
    </location>
</feature>
<evidence type="ECO:0000313" key="2">
    <source>
        <dbReference type="EMBL" id="KAK3202813.1"/>
    </source>
</evidence>
<proteinExistence type="predicted"/>
<evidence type="ECO:0000256" key="1">
    <source>
        <dbReference type="SAM" id="Phobius"/>
    </source>
</evidence>
<sequence length="297" mass="34218">MPHVDTHASVDEWSFSQASRSLTFSLIFPFTSLLIMSFPYHFDRWLAVTMVLASGYAAFVTSDDLSPDDKLNEIYKRYVLIGGSYMLSMAYKLDGKNTEQALLEYKTAKSTWSPWYKGYKLMWNIRGVATPWENPYLWPDVKYTWNAPKSTADLDNTTSSRSRHSLMARGRGSGIAIRIVYVAINFFLLACLYEHNSERLLDTTLSDYDPEKESIIRRGVQTYFGRTVRTPVTSREILVRAASASEYVAGNFLLFSLYHDVCAIFFIAVGLDESWEWPPFFGQITKAYSMRRWYVNN</sequence>
<keyword evidence="1" id="KW-0472">Membrane</keyword>
<dbReference type="AlphaFoldDB" id="A0AAN6LTI5"/>